<evidence type="ECO:0000313" key="2">
    <source>
        <dbReference type="Proteomes" id="UP000011864"/>
    </source>
</evidence>
<sequence length="46" mass="5247">MQLNEPFHNMMTQGKNRVIEVVGFNSAIKILNMKRIDLVVGNEFIG</sequence>
<evidence type="ECO:0000313" key="1">
    <source>
        <dbReference type="EMBL" id="AGH42532.1"/>
    </source>
</evidence>
<dbReference type="STRING" id="1129794.C427_0422"/>
<accession>K7AD01</accession>
<dbReference type="Proteomes" id="UP000011864">
    <property type="component" value="Chromosome"/>
</dbReference>
<dbReference type="AlphaFoldDB" id="K7AD01"/>
<dbReference type="KEGG" id="gps:C427_0422"/>
<organism evidence="1 2">
    <name type="scientific">Paraglaciecola psychrophila 170</name>
    <dbReference type="NCBI Taxonomy" id="1129794"/>
    <lineage>
        <taxon>Bacteria</taxon>
        <taxon>Pseudomonadati</taxon>
        <taxon>Pseudomonadota</taxon>
        <taxon>Gammaproteobacteria</taxon>
        <taxon>Alteromonadales</taxon>
        <taxon>Alteromonadaceae</taxon>
        <taxon>Paraglaciecola</taxon>
    </lineage>
</organism>
<dbReference type="PATRIC" id="fig|1129794.4.peg.417"/>
<gene>
    <name evidence="1" type="ORF">C427_0422</name>
</gene>
<reference evidence="1 2" key="1">
    <citation type="journal article" date="2013" name="Genome Announc.">
        <title>Complete Genome Sequence of Glaciecola psychrophila Strain 170T.</title>
        <authorList>
            <person name="Yin J."/>
            <person name="Chen J."/>
            <person name="Liu G."/>
            <person name="Yu Y."/>
            <person name="Song L."/>
            <person name="Wang X."/>
            <person name="Qu X."/>
        </authorList>
    </citation>
    <scope>NUCLEOTIDE SEQUENCE [LARGE SCALE GENOMIC DNA]</scope>
    <source>
        <strain evidence="1 2">170</strain>
    </source>
</reference>
<keyword evidence="2" id="KW-1185">Reference proteome</keyword>
<name>K7AD01_9ALTE</name>
<dbReference type="EMBL" id="CP003837">
    <property type="protein sequence ID" value="AGH42532.1"/>
    <property type="molecule type" value="Genomic_DNA"/>
</dbReference>
<proteinExistence type="predicted"/>
<protein>
    <submittedName>
        <fullName evidence="1">Uncharacterized protein</fullName>
    </submittedName>
</protein>
<dbReference type="HOGENOM" id="CLU_3186872_0_0_6"/>